<keyword evidence="3" id="KW-1185">Reference proteome</keyword>
<gene>
    <name evidence="2" type="ORF">ACFPZN_43370</name>
</gene>
<evidence type="ECO:0000313" key="2">
    <source>
        <dbReference type="EMBL" id="MFC5752497.1"/>
    </source>
</evidence>
<dbReference type="RefSeq" id="WP_378288541.1">
    <property type="nucleotide sequence ID" value="NZ_JBHSON010000089.1"/>
</dbReference>
<comment type="caution">
    <text evidence="2">The sequence shown here is derived from an EMBL/GenBank/DDBJ whole genome shotgun (WGS) entry which is preliminary data.</text>
</comment>
<dbReference type="PROSITE" id="PS51257">
    <property type="entry name" value="PROKAR_LIPOPROTEIN"/>
    <property type="match status" value="1"/>
</dbReference>
<evidence type="ECO:0000256" key="1">
    <source>
        <dbReference type="SAM" id="SignalP"/>
    </source>
</evidence>
<proteinExistence type="predicted"/>
<evidence type="ECO:0008006" key="4">
    <source>
        <dbReference type="Google" id="ProtNLM"/>
    </source>
</evidence>
<name>A0ABW1ABN2_9ACTN</name>
<protein>
    <recommendedName>
        <fullName evidence="4">Secreted protein</fullName>
    </recommendedName>
</protein>
<organism evidence="2 3">
    <name type="scientific">Actinomadura rugatobispora</name>
    <dbReference type="NCBI Taxonomy" id="1994"/>
    <lineage>
        <taxon>Bacteria</taxon>
        <taxon>Bacillati</taxon>
        <taxon>Actinomycetota</taxon>
        <taxon>Actinomycetes</taxon>
        <taxon>Streptosporangiales</taxon>
        <taxon>Thermomonosporaceae</taxon>
        <taxon>Actinomadura</taxon>
    </lineage>
</organism>
<keyword evidence="1" id="KW-0732">Signal</keyword>
<feature type="chain" id="PRO_5045692726" description="Secreted protein" evidence="1">
    <location>
        <begin position="23"/>
        <end position="170"/>
    </location>
</feature>
<reference evidence="3" key="1">
    <citation type="journal article" date="2019" name="Int. J. Syst. Evol. Microbiol.">
        <title>The Global Catalogue of Microorganisms (GCM) 10K type strain sequencing project: providing services to taxonomists for standard genome sequencing and annotation.</title>
        <authorList>
            <consortium name="The Broad Institute Genomics Platform"/>
            <consortium name="The Broad Institute Genome Sequencing Center for Infectious Disease"/>
            <person name="Wu L."/>
            <person name="Ma J."/>
        </authorList>
    </citation>
    <scope>NUCLEOTIDE SEQUENCE [LARGE SCALE GENOMIC DNA]</scope>
    <source>
        <strain evidence="3">KCTC 42087</strain>
    </source>
</reference>
<feature type="signal peptide" evidence="1">
    <location>
        <begin position="1"/>
        <end position="22"/>
    </location>
</feature>
<sequence length="170" mass="17261">MMGSYAKAAALACGLVVLTACGGGASDAGRPCTMIAARQGVGLEIPAPYAAKVAEATMRICWNGTCHQPEIHLSGTSRSVPQGCTGDGPDAVCGASASPDGGKQGFAAVTGLPTAPVQVTVTLRDVQGERLLHQKVDVTPHVTYPNGRHCGKGDPQAGLVVQDGKVTVRR</sequence>
<accession>A0ABW1ABN2</accession>
<evidence type="ECO:0000313" key="3">
    <source>
        <dbReference type="Proteomes" id="UP001596074"/>
    </source>
</evidence>
<dbReference type="Proteomes" id="UP001596074">
    <property type="component" value="Unassembled WGS sequence"/>
</dbReference>
<dbReference type="EMBL" id="JBHSON010000089">
    <property type="protein sequence ID" value="MFC5752497.1"/>
    <property type="molecule type" value="Genomic_DNA"/>
</dbReference>